<dbReference type="RefSeq" id="WP_275230902.1">
    <property type="nucleotide sequence ID" value="NZ_JARESE010000122.1"/>
</dbReference>
<comment type="caution">
    <text evidence="1">The sequence shown here is derived from an EMBL/GenBank/DDBJ whole genome shotgun (WGS) entry which is preliminary data.</text>
</comment>
<accession>A0ABT5WY39</accession>
<evidence type="ECO:0000313" key="2">
    <source>
        <dbReference type="Proteomes" id="UP001216253"/>
    </source>
</evidence>
<evidence type="ECO:0000313" key="1">
    <source>
        <dbReference type="EMBL" id="MDE8654786.1"/>
    </source>
</evidence>
<dbReference type="SUPFAM" id="SSF161266">
    <property type="entry name" value="Gam-like"/>
    <property type="match status" value="1"/>
</dbReference>
<proteinExistence type="predicted"/>
<reference evidence="1 2" key="1">
    <citation type="submission" date="2023-03" db="EMBL/GenBank/DDBJ databases">
        <title>NovoSphingobium album sp. nov. isolated from polycyclic aromatic hydrocarbons- and heavy-metal polluted soil.</title>
        <authorList>
            <person name="Liu Z."/>
            <person name="Wang K."/>
        </authorList>
    </citation>
    <scope>NUCLEOTIDE SEQUENCE [LARGE SCALE GENOMIC DNA]</scope>
    <source>
        <strain evidence="1 2">H3SJ31-1</strain>
    </source>
</reference>
<dbReference type="Pfam" id="PF07352">
    <property type="entry name" value="Phage_Mu_Gam"/>
    <property type="match status" value="1"/>
</dbReference>
<name>A0ABT5WY39_9SPHN</name>
<sequence length="174" mass="18679">MPPIRTPRSVKAATELLERYAAIEGDIALIENVRNAAIAEANKSADAGAEPLIAERDLIREKLAPWWKDAAASLTAGNRKSIELGGCMIGTRAGRDSLAINGDEDAIAEKLSKRDWAKPLVRVVTRLDKKAIMKSIDGVYRKQLAALGLSRKAGGEQFFVERAEQGGTVAGARA</sequence>
<gene>
    <name evidence="1" type="ORF">PYV00_24125</name>
</gene>
<dbReference type="EMBL" id="JARESE010000122">
    <property type="protein sequence ID" value="MDE8654786.1"/>
    <property type="molecule type" value="Genomic_DNA"/>
</dbReference>
<keyword evidence="2" id="KW-1185">Reference proteome</keyword>
<dbReference type="Gene3D" id="1.20.5.170">
    <property type="match status" value="1"/>
</dbReference>
<organism evidence="1 2">
    <name type="scientific">Novosphingobium album</name>
    <name type="common">ex Liu et al. 2023</name>
    <dbReference type="NCBI Taxonomy" id="3031130"/>
    <lineage>
        <taxon>Bacteria</taxon>
        <taxon>Pseudomonadati</taxon>
        <taxon>Pseudomonadota</taxon>
        <taxon>Alphaproteobacteria</taxon>
        <taxon>Sphingomonadales</taxon>
        <taxon>Sphingomonadaceae</taxon>
        <taxon>Novosphingobium</taxon>
    </lineage>
</organism>
<dbReference type="Proteomes" id="UP001216253">
    <property type="component" value="Unassembled WGS sequence"/>
</dbReference>
<protein>
    <submittedName>
        <fullName evidence="1">Host-nuclease inhibitor Gam family protein</fullName>
    </submittedName>
</protein>
<dbReference type="InterPro" id="IPR009951">
    <property type="entry name" value="Host-nuc_inhib_Gam"/>
</dbReference>